<evidence type="ECO:0000313" key="5">
    <source>
        <dbReference type="EMBL" id="KAF7554844.1"/>
    </source>
</evidence>
<name>A0A9P5HCF4_9HYPO</name>
<keyword evidence="1" id="KW-0677">Repeat</keyword>
<dbReference type="PROSITE" id="PS50088">
    <property type="entry name" value="ANK_REPEAT"/>
    <property type="match status" value="4"/>
</dbReference>
<dbReference type="InterPro" id="IPR036770">
    <property type="entry name" value="Ankyrin_rpt-contain_sf"/>
</dbReference>
<dbReference type="InterPro" id="IPR056884">
    <property type="entry name" value="NPHP3-like_N"/>
</dbReference>
<evidence type="ECO:0000259" key="4">
    <source>
        <dbReference type="Pfam" id="PF24883"/>
    </source>
</evidence>
<feature type="repeat" description="ANK" evidence="3">
    <location>
        <begin position="772"/>
        <end position="805"/>
    </location>
</feature>
<evidence type="ECO:0000313" key="6">
    <source>
        <dbReference type="Proteomes" id="UP000722485"/>
    </source>
</evidence>
<dbReference type="AlphaFoldDB" id="A0A9P5HCF4"/>
<dbReference type="PANTHER" id="PTHR24198">
    <property type="entry name" value="ANKYRIN REPEAT AND PROTEIN KINASE DOMAIN-CONTAINING PROTEIN"/>
    <property type="match status" value="1"/>
</dbReference>
<dbReference type="Pfam" id="PF12796">
    <property type="entry name" value="Ank_2"/>
    <property type="match status" value="3"/>
</dbReference>
<dbReference type="Proteomes" id="UP000722485">
    <property type="component" value="Unassembled WGS sequence"/>
</dbReference>
<dbReference type="InterPro" id="IPR002110">
    <property type="entry name" value="Ankyrin_rpt"/>
</dbReference>
<proteinExistence type="predicted"/>
<dbReference type="OrthoDB" id="7464126at2759"/>
<feature type="repeat" description="ANK" evidence="3">
    <location>
        <begin position="567"/>
        <end position="591"/>
    </location>
</feature>
<feature type="domain" description="Nephrocystin 3-like N-terminal" evidence="4">
    <location>
        <begin position="4"/>
        <end position="93"/>
    </location>
</feature>
<organism evidence="5 6">
    <name type="scientific">Cylindrodendrum hubeiense</name>
    <dbReference type="NCBI Taxonomy" id="595255"/>
    <lineage>
        <taxon>Eukaryota</taxon>
        <taxon>Fungi</taxon>
        <taxon>Dikarya</taxon>
        <taxon>Ascomycota</taxon>
        <taxon>Pezizomycotina</taxon>
        <taxon>Sordariomycetes</taxon>
        <taxon>Hypocreomycetidae</taxon>
        <taxon>Hypocreales</taxon>
        <taxon>Nectriaceae</taxon>
        <taxon>Cylindrodendrum</taxon>
    </lineage>
</organism>
<dbReference type="SMART" id="SM00248">
    <property type="entry name" value="ANK"/>
    <property type="match status" value="13"/>
</dbReference>
<gene>
    <name evidence="5" type="ORF">G7Z17_g2610</name>
</gene>
<feature type="repeat" description="ANK" evidence="3">
    <location>
        <begin position="499"/>
        <end position="532"/>
    </location>
</feature>
<keyword evidence="6" id="KW-1185">Reference proteome</keyword>
<evidence type="ECO:0000256" key="1">
    <source>
        <dbReference type="ARBA" id="ARBA00022737"/>
    </source>
</evidence>
<accession>A0A9P5HCF4</accession>
<dbReference type="SUPFAM" id="SSF48403">
    <property type="entry name" value="Ankyrin repeat"/>
    <property type="match status" value="2"/>
</dbReference>
<dbReference type="Pfam" id="PF24883">
    <property type="entry name" value="NPHP3_N"/>
    <property type="match status" value="1"/>
</dbReference>
<keyword evidence="2 3" id="KW-0040">ANK repeat</keyword>
<reference evidence="5" key="1">
    <citation type="submission" date="2020-03" db="EMBL/GenBank/DDBJ databases">
        <title>Draft Genome Sequence of Cylindrodendrum hubeiense.</title>
        <authorList>
            <person name="Buettner E."/>
            <person name="Kellner H."/>
        </authorList>
    </citation>
    <scope>NUCLEOTIDE SEQUENCE</scope>
    <source>
        <strain evidence="5">IHI 201604</strain>
    </source>
</reference>
<dbReference type="EMBL" id="JAANBB010000027">
    <property type="protein sequence ID" value="KAF7554844.1"/>
    <property type="molecule type" value="Genomic_DNA"/>
</dbReference>
<dbReference type="PANTHER" id="PTHR24198:SF165">
    <property type="entry name" value="ANKYRIN REPEAT-CONTAINING PROTEIN-RELATED"/>
    <property type="match status" value="1"/>
</dbReference>
<sequence length="900" mass="101043">MPKSLPDFVKEFHEKCESRGMHGKDWQWHERELQRFFKSSLRQVLRKRSVRLFIDALDESGQTTAINIVEQFKSLLQNLPPSDSRIRICFTCRHFPILDWDYGLEITLEQENGTDIATYVKAKLKNRNAQAINIIIDQAAGVFLWAHLVVHRVLQLEREGEGARIKAEIERIPSDLDALYDGLINDMNPTTRAWSQMLIQWICFSRYPLSVDELRWAMAVEPHCSYKSLQQCRQSGNYASDNETMERRIKARSCGLAETIGPPDSRTVQFIHQSVKDFFINKGLSILNAFNSSQMLGVPVIGSAHCNLSRTCICYLSMEEIVEWSSQHPDEQNKNWMMTEFPLLRYAAYNWAFHTSQGEVDGVYQDDLLECFECPSNGLTRNFSRDFSNIFLKKEICLIHVASEYGLTHLLSNYLKRADELGTDIDCRHNGGWSPLLCAVQNRHEVIIRMLLNTGKVNINAEDDHDRTPLFVATSVGCETTVRMLLNTGEVDVNVLDNNGSTPLSLAVSKGYEGTVRMLLDNSKVNVNVKDDCGQTPLWQAAGLGKKVIVGMLLCTGKVDINSRDENGKTPLFQATSMGYKTIVRMLLNSGRVNVNVSDKDGETPLSLAACMGYASIVRMLLDNSKVNVNVKDGRGRTPLWRAAELGNEVIVRMLLCTGKVDINSRDENGCTPLSLAFSIGGQSIIKLVRNTDKVNIDMKDDHGRTQLWQASQSADEDIYKLILDTDLADPDRRYQSGQKLLWEAAREGDEMLVELLINIDQVDIDAKHIIYGQTPLWKAAARGHEAVVKLLLATNRVNINTTDKLDLSPLQIAASNGHDTIVKLILDTRKVEIDAVDIQNLLSWAIARGNGDIGELLLATGNADVNAKDNHGRAPLSLAGEKSQDAIVKLLHDFRKSDR</sequence>
<dbReference type="Gene3D" id="1.25.40.20">
    <property type="entry name" value="Ankyrin repeat-containing domain"/>
    <property type="match status" value="3"/>
</dbReference>
<dbReference type="Pfam" id="PF00023">
    <property type="entry name" value="Ank"/>
    <property type="match status" value="1"/>
</dbReference>
<dbReference type="PROSITE" id="PS50297">
    <property type="entry name" value="ANK_REP_REGION"/>
    <property type="match status" value="4"/>
</dbReference>
<comment type="caution">
    <text evidence="5">The sequence shown here is derived from an EMBL/GenBank/DDBJ whole genome shotgun (WGS) entry which is preliminary data.</text>
</comment>
<dbReference type="Pfam" id="PF13637">
    <property type="entry name" value="Ank_4"/>
    <property type="match status" value="1"/>
</dbReference>
<feature type="repeat" description="ANK" evidence="3">
    <location>
        <begin position="601"/>
        <end position="625"/>
    </location>
</feature>
<evidence type="ECO:0000256" key="2">
    <source>
        <dbReference type="ARBA" id="ARBA00023043"/>
    </source>
</evidence>
<evidence type="ECO:0000256" key="3">
    <source>
        <dbReference type="PROSITE-ProRule" id="PRU00023"/>
    </source>
</evidence>
<protein>
    <recommendedName>
        <fullName evidence="4">Nephrocystin 3-like N-terminal domain-containing protein</fullName>
    </recommendedName>
</protein>